<evidence type="ECO:0000313" key="3">
    <source>
        <dbReference type="Proteomes" id="UP001501777"/>
    </source>
</evidence>
<protein>
    <submittedName>
        <fullName evidence="2">Uncharacterized protein</fullName>
    </submittedName>
</protein>
<comment type="caution">
    <text evidence="2">The sequence shown here is derived from an EMBL/GenBank/DDBJ whole genome shotgun (WGS) entry which is preliminary data.</text>
</comment>
<evidence type="ECO:0000256" key="1">
    <source>
        <dbReference type="SAM" id="MobiDB-lite"/>
    </source>
</evidence>
<dbReference type="EMBL" id="BAAASG010000017">
    <property type="protein sequence ID" value="GAA2513038.1"/>
    <property type="molecule type" value="Genomic_DNA"/>
</dbReference>
<organism evidence="2 3">
    <name type="scientific">Streptomyces longisporus</name>
    <dbReference type="NCBI Taxonomy" id="1948"/>
    <lineage>
        <taxon>Bacteria</taxon>
        <taxon>Bacillati</taxon>
        <taxon>Actinomycetota</taxon>
        <taxon>Actinomycetes</taxon>
        <taxon>Kitasatosporales</taxon>
        <taxon>Streptomycetaceae</taxon>
        <taxon>Streptomyces</taxon>
    </lineage>
</organism>
<name>A0ABP6AGH7_STRLO</name>
<evidence type="ECO:0000313" key="2">
    <source>
        <dbReference type="EMBL" id="GAA2513038.1"/>
    </source>
</evidence>
<proteinExistence type="predicted"/>
<sequence length="85" mass="9065">MADAGAAAATTGAVVAIRSAPSIALLRMEFPPFKWSGSRFSGNRQDASEPMDFDRGRSIKGRGIEEELSFALYSMKSLAKLSPSP</sequence>
<accession>A0ABP6AGH7</accession>
<gene>
    <name evidence="2" type="ORF">GCM10010276_70860</name>
</gene>
<keyword evidence="3" id="KW-1185">Reference proteome</keyword>
<dbReference type="Proteomes" id="UP001501777">
    <property type="component" value="Unassembled WGS sequence"/>
</dbReference>
<reference evidence="3" key="1">
    <citation type="journal article" date="2019" name="Int. J. Syst. Evol. Microbiol.">
        <title>The Global Catalogue of Microorganisms (GCM) 10K type strain sequencing project: providing services to taxonomists for standard genome sequencing and annotation.</title>
        <authorList>
            <consortium name="The Broad Institute Genomics Platform"/>
            <consortium name="The Broad Institute Genome Sequencing Center for Infectious Disease"/>
            <person name="Wu L."/>
            <person name="Ma J."/>
        </authorList>
    </citation>
    <scope>NUCLEOTIDE SEQUENCE [LARGE SCALE GENOMIC DNA]</scope>
    <source>
        <strain evidence="3">JCM 4395</strain>
    </source>
</reference>
<feature type="region of interest" description="Disordered" evidence="1">
    <location>
        <begin position="39"/>
        <end position="58"/>
    </location>
</feature>